<comment type="caution">
    <text evidence="2">The sequence shown here is derived from an EMBL/GenBank/DDBJ whole genome shotgun (WGS) entry which is preliminary data.</text>
</comment>
<protein>
    <submittedName>
        <fullName evidence="2">Uncharacterized protein</fullName>
    </submittedName>
</protein>
<accession>A0AAV3YPU1</accession>
<dbReference type="AlphaFoldDB" id="A0AAV3YPU1"/>
<reference evidence="2 3" key="1">
    <citation type="journal article" date="2021" name="Elife">
        <title>Chloroplast acquisition without the gene transfer in kleptoplastic sea slugs, Plakobranchus ocellatus.</title>
        <authorList>
            <person name="Maeda T."/>
            <person name="Takahashi S."/>
            <person name="Yoshida T."/>
            <person name="Shimamura S."/>
            <person name="Takaki Y."/>
            <person name="Nagai Y."/>
            <person name="Toyoda A."/>
            <person name="Suzuki Y."/>
            <person name="Arimoto A."/>
            <person name="Ishii H."/>
            <person name="Satoh N."/>
            <person name="Nishiyama T."/>
            <person name="Hasebe M."/>
            <person name="Maruyama T."/>
            <person name="Minagawa J."/>
            <person name="Obokata J."/>
            <person name="Shigenobu S."/>
        </authorList>
    </citation>
    <scope>NUCLEOTIDE SEQUENCE [LARGE SCALE GENOMIC DNA]</scope>
</reference>
<sequence length="90" mass="10284">MAQNEKRKYSDMESNNNNDDGSWCGDNNNRRPDPLLRSFGDFASFVPPQDDDTNILLNMYKLYAQNAMTHAVTLDALSVKRSPRTRSVSR</sequence>
<name>A0AAV3YPU1_9GAST</name>
<organism evidence="2 3">
    <name type="scientific">Plakobranchus ocellatus</name>
    <dbReference type="NCBI Taxonomy" id="259542"/>
    <lineage>
        <taxon>Eukaryota</taxon>
        <taxon>Metazoa</taxon>
        <taxon>Spiralia</taxon>
        <taxon>Lophotrochozoa</taxon>
        <taxon>Mollusca</taxon>
        <taxon>Gastropoda</taxon>
        <taxon>Heterobranchia</taxon>
        <taxon>Euthyneura</taxon>
        <taxon>Panpulmonata</taxon>
        <taxon>Sacoglossa</taxon>
        <taxon>Placobranchoidea</taxon>
        <taxon>Plakobranchidae</taxon>
        <taxon>Plakobranchus</taxon>
    </lineage>
</organism>
<proteinExistence type="predicted"/>
<evidence type="ECO:0000256" key="1">
    <source>
        <dbReference type="SAM" id="MobiDB-lite"/>
    </source>
</evidence>
<dbReference type="EMBL" id="BLXT01001378">
    <property type="protein sequence ID" value="GFN85159.1"/>
    <property type="molecule type" value="Genomic_DNA"/>
</dbReference>
<evidence type="ECO:0000313" key="3">
    <source>
        <dbReference type="Proteomes" id="UP000735302"/>
    </source>
</evidence>
<feature type="region of interest" description="Disordered" evidence="1">
    <location>
        <begin position="1"/>
        <end position="30"/>
    </location>
</feature>
<keyword evidence="3" id="KW-1185">Reference proteome</keyword>
<evidence type="ECO:0000313" key="2">
    <source>
        <dbReference type="EMBL" id="GFN85159.1"/>
    </source>
</evidence>
<gene>
    <name evidence="2" type="ORF">PoB_001166500</name>
</gene>
<feature type="compositionally biased region" description="Basic and acidic residues" evidence="1">
    <location>
        <begin position="1"/>
        <end position="11"/>
    </location>
</feature>
<dbReference type="Proteomes" id="UP000735302">
    <property type="component" value="Unassembled WGS sequence"/>
</dbReference>